<name>A0A0P0XRN5_ORYSJ</name>
<evidence type="ECO:0000313" key="3">
    <source>
        <dbReference type="Proteomes" id="UP000059680"/>
    </source>
</evidence>
<evidence type="ECO:0000313" key="2">
    <source>
        <dbReference type="EMBL" id="BAT09662.1"/>
    </source>
</evidence>
<reference evidence="2 3" key="3">
    <citation type="journal article" date="2013" name="Rice">
        <title>Improvement of the Oryza sativa Nipponbare reference genome using next generation sequence and optical map data.</title>
        <authorList>
            <person name="Kawahara Y."/>
            <person name="de la Bastide M."/>
            <person name="Hamilton J.P."/>
            <person name="Kanamori H."/>
            <person name="McCombie W.R."/>
            <person name="Ouyang S."/>
            <person name="Schwartz D.C."/>
            <person name="Tanaka T."/>
            <person name="Wu J."/>
            <person name="Zhou S."/>
            <person name="Childs K.L."/>
            <person name="Davidson R.M."/>
            <person name="Lin H."/>
            <person name="Quesada-Ocampo L."/>
            <person name="Vaillancourt B."/>
            <person name="Sakai H."/>
            <person name="Lee S.S."/>
            <person name="Kim J."/>
            <person name="Numa H."/>
            <person name="Itoh T."/>
            <person name="Buell C.R."/>
            <person name="Matsumoto T."/>
        </authorList>
    </citation>
    <scope>NUCLEOTIDE SEQUENCE [LARGE SCALE GENOMIC DNA]</scope>
    <source>
        <strain evidence="3">cv. Nipponbare</strain>
    </source>
</reference>
<dbReference type="Proteomes" id="UP000059680">
    <property type="component" value="Chromosome 10"/>
</dbReference>
<dbReference type="PaxDb" id="39947-A0A0P0XRN5"/>
<reference evidence="3" key="1">
    <citation type="journal article" date="2005" name="Nature">
        <title>The map-based sequence of the rice genome.</title>
        <authorList>
            <consortium name="International rice genome sequencing project (IRGSP)"/>
            <person name="Matsumoto T."/>
            <person name="Wu J."/>
            <person name="Kanamori H."/>
            <person name="Katayose Y."/>
            <person name="Fujisawa M."/>
            <person name="Namiki N."/>
            <person name="Mizuno H."/>
            <person name="Yamamoto K."/>
            <person name="Antonio B.A."/>
            <person name="Baba T."/>
            <person name="Sakata K."/>
            <person name="Nagamura Y."/>
            <person name="Aoki H."/>
            <person name="Arikawa K."/>
            <person name="Arita K."/>
            <person name="Bito T."/>
            <person name="Chiden Y."/>
            <person name="Fujitsuka N."/>
            <person name="Fukunaka R."/>
            <person name="Hamada M."/>
            <person name="Harada C."/>
            <person name="Hayashi A."/>
            <person name="Hijishita S."/>
            <person name="Honda M."/>
            <person name="Hosokawa S."/>
            <person name="Ichikawa Y."/>
            <person name="Idonuma A."/>
            <person name="Iijima M."/>
            <person name="Ikeda M."/>
            <person name="Ikeno M."/>
            <person name="Ito K."/>
            <person name="Ito S."/>
            <person name="Ito T."/>
            <person name="Ito Y."/>
            <person name="Ito Y."/>
            <person name="Iwabuchi A."/>
            <person name="Kamiya K."/>
            <person name="Karasawa W."/>
            <person name="Kurita K."/>
            <person name="Katagiri S."/>
            <person name="Kikuta A."/>
            <person name="Kobayashi H."/>
            <person name="Kobayashi N."/>
            <person name="Machita K."/>
            <person name="Maehara T."/>
            <person name="Masukawa M."/>
            <person name="Mizubayashi T."/>
            <person name="Mukai Y."/>
            <person name="Nagasaki H."/>
            <person name="Nagata Y."/>
            <person name="Naito S."/>
            <person name="Nakashima M."/>
            <person name="Nakama Y."/>
            <person name="Nakamichi Y."/>
            <person name="Nakamura M."/>
            <person name="Meguro A."/>
            <person name="Negishi M."/>
            <person name="Ohta I."/>
            <person name="Ohta T."/>
            <person name="Okamoto M."/>
            <person name="Ono N."/>
            <person name="Saji S."/>
            <person name="Sakaguchi M."/>
            <person name="Sakai K."/>
            <person name="Shibata M."/>
            <person name="Shimokawa T."/>
            <person name="Song J."/>
            <person name="Takazaki Y."/>
            <person name="Terasawa K."/>
            <person name="Tsugane M."/>
            <person name="Tsuji K."/>
            <person name="Ueda S."/>
            <person name="Waki K."/>
            <person name="Yamagata H."/>
            <person name="Yamamoto M."/>
            <person name="Yamamoto S."/>
            <person name="Yamane H."/>
            <person name="Yoshiki S."/>
            <person name="Yoshihara R."/>
            <person name="Yukawa K."/>
            <person name="Zhong H."/>
            <person name="Yano M."/>
            <person name="Yuan Q."/>
            <person name="Ouyang S."/>
            <person name="Liu J."/>
            <person name="Jones K.M."/>
            <person name="Gansberger K."/>
            <person name="Moffat K."/>
            <person name="Hill J."/>
            <person name="Bera J."/>
            <person name="Fadrosh D."/>
            <person name="Jin S."/>
            <person name="Johri S."/>
            <person name="Kim M."/>
            <person name="Overton L."/>
            <person name="Reardon M."/>
            <person name="Tsitrin T."/>
            <person name="Vuong H."/>
            <person name="Weaver B."/>
            <person name="Ciecko A."/>
            <person name="Tallon L."/>
            <person name="Jackson J."/>
            <person name="Pai G."/>
            <person name="Aken S.V."/>
            <person name="Utterback T."/>
            <person name="Reidmuller S."/>
            <person name="Feldblyum T."/>
            <person name="Hsiao J."/>
            <person name="Zismann V."/>
            <person name="Iobst S."/>
            <person name="de Vazeille A.R."/>
            <person name="Buell C.R."/>
            <person name="Ying K."/>
            <person name="Li Y."/>
            <person name="Lu T."/>
            <person name="Huang Y."/>
            <person name="Zhao Q."/>
            <person name="Feng Q."/>
            <person name="Zhang L."/>
            <person name="Zhu J."/>
            <person name="Weng Q."/>
            <person name="Mu J."/>
            <person name="Lu Y."/>
            <person name="Fan D."/>
            <person name="Liu Y."/>
            <person name="Guan J."/>
            <person name="Zhang Y."/>
            <person name="Yu S."/>
            <person name="Liu X."/>
            <person name="Zhang Y."/>
            <person name="Hong G."/>
            <person name="Han B."/>
            <person name="Choisne N."/>
            <person name="Demange N."/>
            <person name="Orjeda G."/>
            <person name="Samain S."/>
            <person name="Cattolico L."/>
            <person name="Pelletier E."/>
            <person name="Couloux A."/>
            <person name="Segurens B."/>
            <person name="Wincker P."/>
            <person name="D'Hont A."/>
            <person name="Scarpelli C."/>
            <person name="Weissenbach J."/>
            <person name="Salanoubat M."/>
            <person name="Quetier F."/>
            <person name="Yu Y."/>
            <person name="Kim H.R."/>
            <person name="Rambo T."/>
            <person name="Currie J."/>
            <person name="Collura K."/>
            <person name="Luo M."/>
            <person name="Yang T."/>
            <person name="Ammiraju J.S.S."/>
            <person name="Engler F."/>
            <person name="Soderlund C."/>
            <person name="Wing R.A."/>
            <person name="Palmer L.E."/>
            <person name="de la Bastide M."/>
            <person name="Spiegel L."/>
            <person name="Nascimento L."/>
            <person name="Zutavern T."/>
            <person name="O'Shaughnessy A."/>
            <person name="Dike S."/>
            <person name="Dedhia N."/>
            <person name="Preston R."/>
            <person name="Balija V."/>
            <person name="McCombie W.R."/>
            <person name="Chow T."/>
            <person name="Chen H."/>
            <person name="Chung M."/>
            <person name="Chen C."/>
            <person name="Shaw J."/>
            <person name="Wu H."/>
            <person name="Hsiao K."/>
            <person name="Chao Y."/>
            <person name="Chu M."/>
            <person name="Cheng C."/>
            <person name="Hour A."/>
            <person name="Lee P."/>
            <person name="Lin S."/>
            <person name="Lin Y."/>
            <person name="Liou J."/>
            <person name="Liu S."/>
            <person name="Hsing Y."/>
            <person name="Raghuvanshi S."/>
            <person name="Mohanty A."/>
            <person name="Bharti A.K."/>
            <person name="Gaur A."/>
            <person name="Gupta V."/>
            <person name="Kumar D."/>
            <person name="Ravi V."/>
            <person name="Vij S."/>
            <person name="Kapur A."/>
            <person name="Khurana P."/>
            <person name="Khurana P."/>
            <person name="Khurana J.P."/>
            <person name="Tyagi A.K."/>
            <person name="Gaikwad K."/>
            <person name="Singh A."/>
            <person name="Dalal V."/>
            <person name="Srivastava S."/>
            <person name="Dixit A."/>
            <person name="Pal A.K."/>
            <person name="Ghazi I.A."/>
            <person name="Yadav M."/>
            <person name="Pandit A."/>
            <person name="Bhargava A."/>
            <person name="Sureshbabu K."/>
            <person name="Batra K."/>
            <person name="Sharma T.R."/>
            <person name="Mohapatra T."/>
            <person name="Singh N.K."/>
            <person name="Messing J."/>
            <person name="Nelson A.B."/>
            <person name="Fuks G."/>
            <person name="Kavchok S."/>
            <person name="Keizer G."/>
            <person name="Linton E."/>
            <person name="Llaca V."/>
            <person name="Song R."/>
            <person name="Tanyolac B."/>
            <person name="Young S."/>
            <person name="Ho-Il K."/>
            <person name="Hahn J.H."/>
            <person name="Sangsakoo G."/>
            <person name="Vanavichit A."/>
            <person name="de Mattos Luiz.A.T."/>
            <person name="Zimmer P.D."/>
            <person name="Malone G."/>
            <person name="Dellagostin O."/>
            <person name="de Oliveira A.C."/>
            <person name="Bevan M."/>
            <person name="Bancroft I."/>
            <person name="Minx P."/>
            <person name="Cordum H."/>
            <person name="Wilson R."/>
            <person name="Cheng Z."/>
            <person name="Jin W."/>
            <person name="Jiang J."/>
            <person name="Leong S.A."/>
            <person name="Iwama H."/>
            <person name="Gojobori T."/>
            <person name="Itoh T."/>
            <person name="Niimura Y."/>
            <person name="Fujii Y."/>
            <person name="Habara T."/>
            <person name="Sakai H."/>
            <person name="Sato Y."/>
            <person name="Wilson G."/>
            <person name="Kumar K."/>
            <person name="McCouch S."/>
            <person name="Juretic N."/>
            <person name="Hoen D."/>
            <person name="Wright S."/>
            <person name="Bruskiewich R."/>
            <person name="Bureau T."/>
            <person name="Miyao A."/>
            <person name="Hirochika H."/>
            <person name="Nishikawa T."/>
            <person name="Kadowaki K."/>
            <person name="Sugiura M."/>
            <person name="Burr B."/>
            <person name="Sasaki T."/>
        </authorList>
    </citation>
    <scope>NUCLEOTIDE SEQUENCE [LARGE SCALE GENOMIC DNA]</scope>
    <source>
        <strain evidence="3">cv. Nipponbare</strain>
    </source>
</reference>
<feature type="compositionally biased region" description="Pro residues" evidence="1">
    <location>
        <begin position="49"/>
        <end position="61"/>
    </location>
</feature>
<proteinExistence type="predicted"/>
<sequence length="127" mass="13802">MEELKAPSSSTKLWTVLPWRISTLMMAMRISTQFHLPPPVYNQCAAYTPSPPWTKRPPPPVSNQSAVWTKRSVASTPSSPASTTSPRGRKNSDEMVGGGGGGARRKGDVERAGEMCGWEQFGRVKGV</sequence>
<accession>A0A0P0XRN5</accession>
<feature type="compositionally biased region" description="Low complexity" evidence="1">
    <location>
        <begin position="74"/>
        <end position="86"/>
    </location>
</feature>
<dbReference type="AlphaFoldDB" id="A0A0P0XRN5"/>
<organism evidence="2 3">
    <name type="scientific">Oryza sativa subsp. japonica</name>
    <name type="common">Rice</name>
    <dbReference type="NCBI Taxonomy" id="39947"/>
    <lineage>
        <taxon>Eukaryota</taxon>
        <taxon>Viridiplantae</taxon>
        <taxon>Streptophyta</taxon>
        <taxon>Embryophyta</taxon>
        <taxon>Tracheophyta</taxon>
        <taxon>Spermatophyta</taxon>
        <taxon>Magnoliopsida</taxon>
        <taxon>Liliopsida</taxon>
        <taxon>Poales</taxon>
        <taxon>Poaceae</taxon>
        <taxon>BOP clade</taxon>
        <taxon>Oryzoideae</taxon>
        <taxon>Oryzeae</taxon>
        <taxon>Oryzinae</taxon>
        <taxon>Oryza</taxon>
        <taxon>Oryza sativa</taxon>
    </lineage>
</organism>
<protein>
    <submittedName>
        <fullName evidence="2">Os10g0116250 protein</fullName>
    </submittedName>
</protein>
<evidence type="ECO:0000256" key="1">
    <source>
        <dbReference type="SAM" id="MobiDB-lite"/>
    </source>
</evidence>
<feature type="region of interest" description="Disordered" evidence="1">
    <location>
        <begin position="48"/>
        <end position="114"/>
    </location>
</feature>
<gene>
    <name evidence="2" type="ordered locus">Os10g0116250</name>
    <name evidence="2" type="ORF">OSNPB_100116250</name>
</gene>
<keyword evidence="3" id="KW-1185">Reference proteome</keyword>
<dbReference type="InParanoid" id="A0A0P0XRN5"/>
<dbReference type="EMBL" id="AP014966">
    <property type="protein sequence ID" value="BAT09662.1"/>
    <property type="molecule type" value="Genomic_DNA"/>
</dbReference>
<reference evidence="2 3" key="2">
    <citation type="journal article" date="2013" name="Plant Cell Physiol.">
        <title>Rice Annotation Project Database (RAP-DB): an integrative and interactive database for rice genomics.</title>
        <authorList>
            <person name="Sakai H."/>
            <person name="Lee S.S."/>
            <person name="Tanaka T."/>
            <person name="Numa H."/>
            <person name="Kim J."/>
            <person name="Kawahara Y."/>
            <person name="Wakimoto H."/>
            <person name="Yang C.C."/>
            <person name="Iwamoto M."/>
            <person name="Abe T."/>
            <person name="Yamada Y."/>
            <person name="Muto A."/>
            <person name="Inokuchi H."/>
            <person name="Ikemura T."/>
            <person name="Matsumoto T."/>
            <person name="Sasaki T."/>
            <person name="Itoh T."/>
        </authorList>
    </citation>
    <scope>NUCLEOTIDE SEQUENCE [LARGE SCALE GENOMIC DNA]</scope>
    <source>
        <strain evidence="3">cv. Nipponbare</strain>
    </source>
</reference>